<dbReference type="GO" id="GO:0010024">
    <property type="term" value="P:phytochromobilin biosynthetic process"/>
    <property type="evidence" value="ECO:0007669"/>
    <property type="project" value="TreeGrafter"/>
</dbReference>
<sequence length="55" mass="6427">MPNSKTRDWEEHLNQVSENDPQAFICHFYNTYFAHSTGGRMIGKKVAEKLLDNKE</sequence>
<dbReference type="GO" id="GO:0004392">
    <property type="term" value="F:heme oxygenase (decyclizing) activity"/>
    <property type="evidence" value="ECO:0007669"/>
    <property type="project" value="UniProtKB-EC"/>
</dbReference>
<evidence type="ECO:0000256" key="3">
    <source>
        <dbReference type="ARBA" id="ARBA00022617"/>
    </source>
</evidence>
<evidence type="ECO:0000256" key="4">
    <source>
        <dbReference type="ARBA" id="ARBA00022723"/>
    </source>
</evidence>
<keyword evidence="4" id="KW-0479">Metal-binding</keyword>
<dbReference type="InterPro" id="IPR016951">
    <property type="entry name" value="Haem_Oase_decyc_pln"/>
</dbReference>
<evidence type="ECO:0000256" key="5">
    <source>
        <dbReference type="ARBA" id="ARBA00023002"/>
    </source>
</evidence>
<keyword evidence="8" id="KW-1185">Reference proteome</keyword>
<proteinExistence type="inferred from homology"/>
<dbReference type="Gene3D" id="1.20.910.10">
    <property type="entry name" value="Heme oxygenase-like"/>
    <property type="match status" value="1"/>
</dbReference>
<dbReference type="PANTHER" id="PTHR35703:SF2">
    <property type="entry name" value="HEME OXYGENASE 1, CHLOROPLASTIC-RELATED"/>
    <property type="match status" value="1"/>
</dbReference>
<dbReference type="Proteomes" id="UP000436088">
    <property type="component" value="Unassembled WGS sequence"/>
</dbReference>
<dbReference type="PANTHER" id="PTHR35703">
    <property type="entry name" value="HEME OXYGENASE 1, CHLOROPLASTIC-RELATED"/>
    <property type="match status" value="1"/>
</dbReference>
<dbReference type="EC" id="1.14.14.18" evidence="2"/>
<evidence type="ECO:0000256" key="1">
    <source>
        <dbReference type="ARBA" id="ARBA00006134"/>
    </source>
</evidence>
<dbReference type="SUPFAM" id="SSF48613">
    <property type="entry name" value="Heme oxygenase-like"/>
    <property type="match status" value="1"/>
</dbReference>
<dbReference type="GO" id="GO:0046872">
    <property type="term" value="F:metal ion binding"/>
    <property type="evidence" value="ECO:0007669"/>
    <property type="project" value="UniProtKB-KW"/>
</dbReference>
<comment type="caution">
    <text evidence="7">The sequence shown here is derived from an EMBL/GenBank/DDBJ whole genome shotgun (WGS) entry which is preliminary data.</text>
</comment>
<evidence type="ECO:0000256" key="6">
    <source>
        <dbReference type="ARBA" id="ARBA00023004"/>
    </source>
</evidence>
<comment type="similarity">
    <text evidence="1">Belongs to the heme oxygenase family.</text>
</comment>
<reference evidence="7" key="1">
    <citation type="submission" date="2019-09" db="EMBL/GenBank/DDBJ databases">
        <title>Draft genome information of white flower Hibiscus syriacus.</title>
        <authorList>
            <person name="Kim Y.-M."/>
        </authorList>
    </citation>
    <scope>NUCLEOTIDE SEQUENCE [LARGE SCALE GENOMIC DNA]</scope>
    <source>
        <strain evidence="7">YM2019G1</strain>
    </source>
</reference>
<dbReference type="AlphaFoldDB" id="A0A6A2YCN2"/>
<dbReference type="EMBL" id="VEPZ02001389">
    <property type="protein sequence ID" value="KAE8676076.1"/>
    <property type="molecule type" value="Genomic_DNA"/>
</dbReference>
<accession>A0A6A2YCN2</accession>
<dbReference type="InterPro" id="IPR016084">
    <property type="entry name" value="Haem_Oase-like_multi-hlx"/>
</dbReference>
<name>A0A6A2YCN2_HIBSY</name>
<protein>
    <recommendedName>
        <fullName evidence="2">heme oxygenase (biliverdin-producing)</fullName>
        <ecNumber evidence="2">1.14.14.18</ecNumber>
    </recommendedName>
</protein>
<keyword evidence="3" id="KW-0349">Heme</keyword>
<evidence type="ECO:0000313" key="7">
    <source>
        <dbReference type="EMBL" id="KAE8676076.1"/>
    </source>
</evidence>
<evidence type="ECO:0000256" key="2">
    <source>
        <dbReference type="ARBA" id="ARBA00012360"/>
    </source>
</evidence>
<keyword evidence="6" id="KW-0408">Iron</keyword>
<organism evidence="7 8">
    <name type="scientific">Hibiscus syriacus</name>
    <name type="common">Rose of Sharon</name>
    <dbReference type="NCBI Taxonomy" id="106335"/>
    <lineage>
        <taxon>Eukaryota</taxon>
        <taxon>Viridiplantae</taxon>
        <taxon>Streptophyta</taxon>
        <taxon>Embryophyta</taxon>
        <taxon>Tracheophyta</taxon>
        <taxon>Spermatophyta</taxon>
        <taxon>Magnoliopsida</taxon>
        <taxon>eudicotyledons</taxon>
        <taxon>Gunneridae</taxon>
        <taxon>Pentapetalae</taxon>
        <taxon>rosids</taxon>
        <taxon>malvids</taxon>
        <taxon>Malvales</taxon>
        <taxon>Malvaceae</taxon>
        <taxon>Malvoideae</taxon>
        <taxon>Hibiscus</taxon>
    </lineage>
</organism>
<keyword evidence="5" id="KW-0560">Oxidoreductase</keyword>
<evidence type="ECO:0000313" key="8">
    <source>
        <dbReference type="Proteomes" id="UP000436088"/>
    </source>
</evidence>
<gene>
    <name evidence="7" type="ORF">F3Y22_tig00111634pilonHSYRG00163</name>
</gene>